<dbReference type="AlphaFoldDB" id="A0A919ATH9"/>
<protein>
    <recommendedName>
        <fullName evidence="3">S-adenosyl methyltransferase</fullName>
    </recommendedName>
</protein>
<dbReference type="InterPro" id="IPR029063">
    <property type="entry name" value="SAM-dependent_MTases_sf"/>
</dbReference>
<evidence type="ECO:0008006" key="3">
    <source>
        <dbReference type="Google" id="ProtNLM"/>
    </source>
</evidence>
<gene>
    <name evidence="1" type="ORF">GCM10014715_89650</name>
</gene>
<sequence>MSEAARVLDFNRPVALLLVAVLHFVEDEAAYGIVEKLVDALPSGSWLVLTHLTGDLDRRSEEIVRTLKAQGLTFVHRSKNQVERFFADSGLDLLDPGVVPVHLWRPDHAAHVLPAPDPETLASLEPIDRIKYHDINDVREGDISLYAAVARKP</sequence>
<dbReference type="EMBL" id="BNBC01000115">
    <property type="protein sequence ID" value="GHF21706.1"/>
    <property type="molecule type" value="Genomic_DNA"/>
</dbReference>
<dbReference type="Proteomes" id="UP000641386">
    <property type="component" value="Unassembled WGS sequence"/>
</dbReference>
<evidence type="ECO:0000313" key="1">
    <source>
        <dbReference type="EMBL" id="GHF21706.1"/>
    </source>
</evidence>
<organism evidence="1 2">
    <name type="scientific">Streptomyces spiralis</name>
    <dbReference type="NCBI Taxonomy" id="66376"/>
    <lineage>
        <taxon>Bacteria</taxon>
        <taxon>Bacillati</taxon>
        <taxon>Actinomycetota</taxon>
        <taxon>Actinomycetes</taxon>
        <taxon>Kitasatosporales</taxon>
        <taxon>Streptomycetaceae</taxon>
        <taxon>Streptomyces</taxon>
    </lineage>
</organism>
<comment type="caution">
    <text evidence="1">The sequence shown here is derived from an EMBL/GenBank/DDBJ whole genome shotgun (WGS) entry which is preliminary data.</text>
</comment>
<accession>A0A919ATH9</accession>
<proteinExistence type="predicted"/>
<evidence type="ECO:0000313" key="2">
    <source>
        <dbReference type="Proteomes" id="UP000641386"/>
    </source>
</evidence>
<dbReference type="Gene3D" id="3.40.50.150">
    <property type="entry name" value="Vaccinia Virus protein VP39"/>
    <property type="match status" value="1"/>
</dbReference>
<dbReference type="SUPFAM" id="SSF53335">
    <property type="entry name" value="S-adenosyl-L-methionine-dependent methyltransferases"/>
    <property type="match status" value="1"/>
</dbReference>
<dbReference type="Pfam" id="PF04672">
    <property type="entry name" value="Methyltransf_19"/>
    <property type="match status" value="1"/>
</dbReference>
<name>A0A919ATH9_9ACTN</name>
<reference evidence="1" key="1">
    <citation type="journal article" date="2014" name="Int. J. Syst. Evol. Microbiol.">
        <title>Complete genome sequence of Corynebacterium casei LMG S-19264T (=DSM 44701T), isolated from a smear-ripened cheese.</title>
        <authorList>
            <consortium name="US DOE Joint Genome Institute (JGI-PGF)"/>
            <person name="Walter F."/>
            <person name="Albersmeier A."/>
            <person name="Kalinowski J."/>
            <person name="Ruckert C."/>
        </authorList>
    </citation>
    <scope>NUCLEOTIDE SEQUENCE</scope>
    <source>
        <strain evidence="1">JCM 3302</strain>
    </source>
</reference>
<dbReference type="InterPro" id="IPR006764">
    <property type="entry name" value="SAM_dep_MeTrfase_SAV2177_type"/>
</dbReference>
<reference evidence="1" key="2">
    <citation type="submission" date="2020-09" db="EMBL/GenBank/DDBJ databases">
        <authorList>
            <person name="Sun Q."/>
            <person name="Ohkuma M."/>
        </authorList>
    </citation>
    <scope>NUCLEOTIDE SEQUENCE</scope>
    <source>
        <strain evidence="1">JCM 3302</strain>
    </source>
</reference>
<keyword evidence="2" id="KW-1185">Reference proteome</keyword>